<dbReference type="EMBL" id="UINC01002389">
    <property type="protein sequence ID" value="SUZ96170.1"/>
    <property type="molecule type" value="Genomic_DNA"/>
</dbReference>
<evidence type="ECO:0000256" key="1">
    <source>
        <dbReference type="SAM" id="MobiDB-lite"/>
    </source>
</evidence>
<reference evidence="2" key="1">
    <citation type="submission" date="2018-05" db="EMBL/GenBank/DDBJ databases">
        <authorList>
            <person name="Lanie J.A."/>
            <person name="Ng W.-L."/>
            <person name="Kazmierczak K.M."/>
            <person name="Andrzejewski T.M."/>
            <person name="Davidsen T.M."/>
            <person name="Wayne K.J."/>
            <person name="Tettelin H."/>
            <person name="Glass J.I."/>
            <person name="Rusch D."/>
            <person name="Podicherti R."/>
            <person name="Tsui H.-C.T."/>
            <person name="Winkler M.E."/>
        </authorList>
    </citation>
    <scope>NUCLEOTIDE SEQUENCE</scope>
</reference>
<evidence type="ECO:0000313" key="2">
    <source>
        <dbReference type="EMBL" id="SUZ96170.1"/>
    </source>
</evidence>
<sequence>MSKAMDINLGSQREIKREGTRKNVSIPAAPTLPVGRLRTNFYLPELNIDATEDSPQKSSPPVQKVVSRINKFIENIADDYFLLGLHLISLHSLLRESKLTTAQIQSWYAENINMPYSSAMQCRKVAEVYAENPELIGRYTASGAYLLSSCKTPEEREEIWQEAKGEKSAPSIRALRETLKRIREKQALDQLEDEELKTQKGVSAEKYRMSPDKIRESLQSITAYCDNFAACEKIAEQAEMREILLNSVKLLLKNLEQKA</sequence>
<protein>
    <submittedName>
        <fullName evidence="2">Uncharacterized protein</fullName>
    </submittedName>
</protein>
<name>A0A381RWE4_9ZZZZ</name>
<feature type="region of interest" description="Disordered" evidence="1">
    <location>
        <begin position="1"/>
        <end position="20"/>
    </location>
</feature>
<proteinExistence type="predicted"/>
<accession>A0A381RWE4</accession>
<gene>
    <name evidence="2" type="ORF">METZ01_LOCUS49024</name>
</gene>
<organism evidence="2">
    <name type="scientific">marine metagenome</name>
    <dbReference type="NCBI Taxonomy" id="408172"/>
    <lineage>
        <taxon>unclassified sequences</taxon>
        <taxon>metagenomes</taxon>
        <taxon>ecological metagenomes</taxon>
    </lineage>
</organism>
<dbReference type="AlphaFoldDB" id="A0A381RWE4"/>